<sequence>MTRAPLIAIRNAIIFEYVQQVTNYLHYRGGESSVVQCSDEVIK</sequence>
<keyword evidence="2" id="KW-1185">Reference proteome</keyword>
<reference evidence="2" key="1">
    <citation type="submission" date="2017-01" db="EMBL/GenBank/DDBJ databases">
        <authorList>
            <person name="Varghese N."/>
            <person name="Submissions S."/>
        </authorList>
    </citation>
    <scope>NUCLEOTIDE SEQUENCE [LARGE SCALE GENOMIC DNA]</scope>
    <source>
        <strain evidence="2">CGMCC 1.7737</strain>
    </source>
</reference>
<organism evidence="1 2">
    <name type="scientific">Haladaptatus litoreus</name>
    <dbReference type="NCBI Taxonomy" id="553468"/>
    <lineage>
        <taxon>Archaea</taxon>
        <taxon>Methanobacteriati</taxon>
        <taxon>Methanobacteriota</taxon>
        <taxon>Stenosarchaea group</taxon>
        <taxon>Halobacteria</taxon>
        <taxon>Halobacteriales</taxon>
        <taxon>Haladaptataceae</taxon>
        <taxon>Haladaptatus</taxon>
    </lineage>
</organism>
<evidence type="ECO:0000313" key="1">
    <source>
        <dbReference type="EMBL" id="SIR96552.1"/>
    </source>
</evidence>
<protein>
    <submittedName>
        <fullName evidence="1">Uncharacterized protein</fullName>
    </submittedName>
</protein>
<proteinExistence type="predicted"/>
<name>A0A1N7F8H5_9EURY</name>
<dbReference type="EMBL" id="FTNO01000008">
    <property type="protein sequence ID" value="SIR96552.1"/>
    <property type="molecule type" value="Genomic_DNA"/>
</dbReference>
<gene>
    <name evidence="1" type="ORF">SAMN05421858_4808</name>
</gene>
<dbReference type="Proteomes" id="UP000186914">
    <property type="component" value="Unassembled WGS sequence"/>
</dbReference>
<dbReference type="AlphaFoldDB" id="A0A1N7F8H5"/>
<evidence type="ECO:0000313" key="2">
    <source>
        <dbReference type="Proteomes" id="UP000186914"/>
    </source>
</evidence>
<accession>A0A1N7F8H5</accession>